<dbReference type="Pfam" id="PF16363">
    <property type="entry name" value="GDP_Man_Dehyd"/>
    <property type="match status" value="1"/>
</dbReference>
<dbReference type="KEGG" id="mbah:HYN46_03275"/>
<sequence length="298" mass="32887">MATALITGVNGFTGRYLAEELRSAGYDVVGMGSKSSQGSSLNASYHCDLLDRDGLVKVLSQVRPDIIVHLAAIAFVAHGDVDAIYRTNVVGTRNLLEAIVKSGHIPRSILIASSANIYGNALVEPITEQVVAAPANDYAVSKLSMEYMAKLWFEQLPITIVRPFNYTGAGQSINFLIPKIVDHFKRRAKTIELGNINVIRDFSDVRSVVRCYRLLLESNIRSDVFNVCSGKGHSLLDVLQMMREISGHELDVQINPAFVRANEVHRLIGSREKFDHVVGPVTDIPLRETLSWMLNSPL</sequence>
<accession>A0A345P3W3</accession>
<dbReference type="SUPFAM" id="SSF51735">
    <property type="entry name" value="NAD(P)-binding Rossmann-fold domains"/>
    <property type="match status" value="1"/>
</dbReference>
<name>A0A345P3W3_9GAMM</name>
<dbReference type="RefSeq" id="WP_114898082.1">
    <property type="nucleotide sequence ID" value="NZ_CP031222.1"/>
</dbReference>
<dbReference type="Proteomes" id="UP000253940">
    <property type="component" value="Chromosome"/>
</dbReference>
<evidence type="ECO:0000313" key="2">
    <source>
        <dbReference type="EMBL" id="AXI01972.1"/>
    </source>
</evidence>
<proteinExistence type="predicted"/>
<dbReference type="InterPro" id="IPR016040">
    <property type="entry name" value="NAD(P)-bd_dom"/>
</dbReference>
<dbReference type="Gene3D" id="3.40.50.720">
    <property type="entry name" value="NAD(P)-binding Rossmann-like Domain"/>
    <property type="match status" value="1"/>
</dbReference>
<evidence type="ECO:0000313" key="3">
    <source>
        <dbReference type="Proteomes" id="UP000253940"/>
    </source>
</evidence>
<reference evidence="2 3" key="1">
    <citation type="submission" date="2018-07" db="EMBL/GenBank/DDBJ databases">
        <title>Genome sequencing of Moraxellaceae gen. HYN0046.</title>
        <authorList>
            <person name="Kim M."/>
            <person name="Yi H."/>
        </authorList>
    </citation>
    <scope>NUCLEOTIDE SEQUENCE [LARGE SCALE GENOMIC DNA]</scope>
    <source>
        <strain evidence="2 3">HYN0046</strain>
    </source>
</reference>
<dbReference type="OrthoDB" id="9801056at2"/>
<organism evidence="2 3">
    <name type="scientific">Aquirhabdus parva</name>
    <dbReference type="NCBI Taxonomy" id="2283318"/>
    <lineage>
        <taxon>Bacteria</taxon>
        <taxon>Pseudomonadati</taxon>
        <taxon>Pseudomonadota</taxon>
        <taxon>Gammaproteobacteria</taxon>
        <taxon>Moraxellales</taxon>
        <taxon>Moraxellaceae</taxon>
        <taxon>Aquirhabdus</taxon>
    </lineage>
</organism>
<dbReference type="InterPro" id="IPR036291">
    <property type="entry name" value="NAD(P)-bd_dom_sf"/>
</dbReference>
<dbReference type="EMBL" id="CP031222">
    <property type="protein sequence ID" value="AXI01972.1"/>
    <property type="molecule type" value="Genomic_DNA"/>
</dbReference>
<dbReference type="Gene3D" id="3.90.25.10">
    <property type="entry name" value="UDP-galactose 4-epimerase, domain 1"/>
    <property type="match status" value="1"/>
</dbReference>
<protein>
    <submittedName>
        <fullName evidence="2">NAD-dependent epimerase/dehydratase family protein</fullName>
    </submittedName>
</protein>
<evidence type="ECO:0000259" key="1">
    <source>
        <dbReference type="Pfam" id="PF16363"/>
    </source>
</evidence>
<feature type="domain" description="NAD(P)-binding" evidence="1">
    <location>
        <begin position="5"/>
        <end position="279"/>
    </location>
</feature>
<dbReference type="PANTHER" id="PTHR43000">
    <property type="entry name" value="DTDP-D-GLUCOSE 4,6-DEHYDRATASE-RELATED"/>
    <property type="match status" value="1"/>
</dbReference>
<keyword evidence="3" id="KW-1185">Reference proteome</keyword>
<gene>
    <name evidence="2" type="ORF">HYN46_03275</name>
</gene>
<dbReference type="AlphaFoldDB" id="A0A345P3W3"/>